<evidence type="ECO:0000256" key="8">
    <source>
        <dbReference type="ARBA" id="ARBA00022510"/>
    </source>
</evidence>
<evidence type="ECO:0000256" key="13">
    <source>
        <dbReference type="ARBA" id="ARBA00022685"/>
    </source>
</evidence>
<dbReference type="GO" id="GO:0005198">
    <property type="term" value="F:structural molecule activity"/>
    <property type="evidence" value="ECO:0007669"/>
    <property type="project" value="UniProtKB-UniRule"/>
</dbReference>
<comment type="caution">
    <text evidence="32 33">Lacks conserved residue(s) required for the propagation of feature annotation.</text>
</comment>
<dbReference type="HAMAP" id="MF_04083">
    <property type="entry name" value="HIV_ENV"/>
    <property type="match status" value="1"/>
</dbReference>
<comment type="function">
    <text evidence="32">Envelope glycoprotein gp160: Oligomerizes in the host endoplasmic reticulum into predominantly trimers. In a second time, gp160 transits in the host Golgi, where glycosylation is completed. The precursor is then proteolytically cleaved in the trans-Golgi and thereby activated by cellular furin or furin-like proteases to produce gp120 and gp41.</text>
</comment>
<feature type="lipid moiety-binding region" description="S-palmitoyl cysteine; by host" evidence="32">
    <location>
        <position position="772"/>
    </location>
</feature>
<dbReference type="Pfam" id="PF00517">
    <property type="entry name" value="GP41"/>
    <property type="match status" value="1"/>
</dbReference>
<sequence length="864" mass="97916">MRVMGIRKNYQHLWKGGILLLGMLMICSAGDKLWVTVYYGVPVWKDANTTLFCASDAKAYKTEVHNVWATHACVPTDPNPQELVLENVTENFNMWKNNMVDQMHEDIISLWDQSLKPCVKLTPLCITLDCTDYSGSNITNDTTSTDTTNSPGTTETGIMKNCSFNITTGLRDKPKKDYAIFYSLDVVSIDNTNNNTNTSYRLRSCNTSIIRQACPKVTFEPIPIHYCTPAGFAILKCRDNKFNGTGPCKNVSTVQCTHGIRPVVSTQLLLNGSLAEEEIVLRSENFTDNTKTIIVHLNESIAINCTRPNNNTRKSIRIGPGSAFYATGEIIGKIRQAHCNISRTTWNNTLRKIVKKLREQFGNNKTIIFKQSSGGDPEVVQHTFNCGGEFFYCNTTELFNSTWNVTSDESNNTNNTTITLQCRIKQIVNMWQTVGKAMYAPPIQGIIRCSSNITGLLLTRDGGYNNGTNNDTEIFRPGGGDMRDNWRSELYKYKIVRIEPLGIAPNKAKRRVVQREKRAVGMIGAMFLGFLGAAGSTMGAASLTLTVHARQVLAGIVQQQNNLLRAIEAQQHILQLTVWGIKQLQARVLAVERYLKDQQLLGIWGCSGKLICTTAVPWNNSWSNKSMDIIWNNMTWMEWEREIDNYTDLIYSLIEESQIQQEKNELDLLKLDKWDSLWSWFSITNWLWYIRIFIIIVGGLVGLRIVFAVLSIVNRVRQGYSPLSFQTHLPARRGPDRPEGIEGEGGEQDRDRSTLLAHGFLVLIWEDLRSLCLFSYHRLRDLLLIVTRSVELLGRRGWEALKYCWNLLQYWIQELKNSAVSLLNTTAIAVAEGTDRVIEVLQRIGRGILHIPRRIRQGFERALL</sequence>
<feature type="domain" description="Human immunodeficiency virus 1 envelope glycoprotein Gp120" evidence="35">
    <location>
        <begin position="33"/>
        <end position="518"/>
    </location>
</feature>
<keyword evidence="29 32" id="KW-0899">Viral immunoevasion</keyword>
<feature type="disulfide bond" evidence="32">
    <location>
        <begin position="227"/>
        <end position="256"/>
    </location>
</feature>
<dbReference type="InterPro" id="IPR000328">
    <property type="entry name" value="GP41-like"/>
</dbReference>
<comment type="subcellular location">
    <subcellularLocation>
        <location evidence="3">Host cell membrane</location>
        <topology evidence="3">Peripheral membrane protein</topology>
    </subcellularLocation>
    <subcellularLocation>
        <location evidence="1">Host cell membrane</location>
        <topology evidence="1">Single-pass type I membrane protein</topology>
    </subcellularLocation>
    <subcellularLocation>
        <location evidence="2">Host endosome membrane</location>
        <topology evidence="2">Peripheral membrane protein</topology>
    </subcellularLocation>
    <subcellularLocation>
        <location evidence="5">Host endosome membrane</location>
        <topology evidence="5">Single-pass type I membrane protein</topology>
    </subcellularLocation>
    <subcellularLocation>
        <location evidence="6">Virion membrane</location>
        <topology evidence="6">Peripheral membrane protein</topology>
    </subcellularLocation>
    <subcellularLocation>
        <location evidence="4">Virion membrane</location>
        <topology evidence="4">Single-pass type I membrane protein</topology>
    </subcellularLocation>
</comment>
<evidence type="ECO:0000256" key="29">
    <source>
        <dbReference type="ARBA" id="ARBA00023280"/>
    </source>
</evidence>
<evidence type="ECO:0000256" key="15">
    <source>
        <dbReference type="ARBA" id="ARBA00022703"/>
    </source>
</evidence>
<feature type="chain" id="PRO_5023523726" description="Transmembrane protein gp41" evidence="32">
    <location>
        <begin position="519"/>
        <end position="864"/>
    </location>
</feature>
<comment type="domain">
    <text evidence="32">The YXXL motif is involved in determining the exact site of viral release at the surface of infected mononuclear cells and promotes endocytosis. YXXL and di-leucine endocytosis motifs interact directly or indirectly with the clathrin adapter complexes, opperate independently, and their activities are not additive.</text>
</comment>
<dbReference type="GO" id="GO:0055036">
    <property type="term" value="C:virion membrane"/>
    <property type="evidence" value="ECO:0007669"/>
    <property type="project" value="UniProtKB-SubCell"/>
</dbReference>
<proteinExistence type="inferred from homology"/>
<comment type="subcellular location">
    <molecule>Surface protein gp120</molecule>
    <subcellularLocation>
        <location evidence="32">Virion membrane</location>
        <topology evidence="32">Peripheral membrane protein</topology>
    </subcellularLocation>
    <subcellularLocation>
        <location evidence="32">Host cell membrane</location>
        <topology evidence="32">Peripheral membrane protein</topology>
    </subcellularLocation>
    <subcellularLocation>
        <location evidence="32">Host endosome membrane</location>
        <topology evidence="32">Single-pass type I membrane protein</topology>
    </subcellularLocation>
    <text evidence="32">The surface protein is not anchored to the viral envelope, but associates with the extravirion surface through its binding to TM. It is probably concentrated at the site of budding and incorporated into the virions possibly by contacts between the cytoplasmic tail of Env and the N-terminus of Gag.</text>
</comment>
<evidence type="ECO:0000256" key="22">
    <source>
        <dbReference type="ARBA" id="ARBA00022989"/>
    </source>
</evidence>
<keyword evidence="16 32" id="KW-0732">Signal</keyword>
<comment type="miscellaneous">
    <text evidence="32">Inhibitors targeting HIV-1 viral envelope proteins are used as antiretroviral drugs. Attachment of virions to the cell surface via non-specific interactions and CD4 binding can be blocked by inhibitors that include cyanovirin-N, cyclotriazadisulfonamide analogs, PRO 2000, TNX 355 and PRO 542. In addition, BMS 806 can block CD4-induced conformational changes. Env interactions with the coreceptor molecules can be targeted by CCR5 antagonists including SCH-D, maraviroc (UK 427857) and aplaviroc (GW 873140), and the CXCR4 antagonist AMD 070. Fusion of viral and cellular membranes can be inhibited by peptides such as enfuvirtide and tifuvirtide (T 1249). Resistance to inhibitors associated with mutations in Env are observed. Most of the time, single mutations confer only a modest reduction in drug susceptibility. Combination of several mutations is usually required to develop a high-level drug resistance.</text>
</comment>
<keyword evidence="24 32" id="KW-0175">Coiled coil</keyword>
<keyword evidence="12 32" id="KW-1162">Viral penetration into host cytoplasm</keyword>
<organism evidence="37 38">
    <name type="scientific">Human immunodeficiency virus type 1</name>
    <name type="common">HIV-1</name>
    <dbReference type="NCBI Taxonomy" id="11676"/>
    <lineage>
        <taxon>Viruses</taxon>
        <taxon>Riboviria</taxon>
        <taxon>Pararnavirae</taxon>
        <taxon>Artverviricota</taxon>
        <taxon>Revtraviricetes</taxon>
        <taxon>Ortervirales</taxon>
        <taxon>Retroviridae</taxon>
        <taxon>Orthoretrovirinae</taxon>
        <taxon>Lentivirus</taxon>
        <taxon>Lentivirus humimdef1</taxon>
    </lineage>
</organism>
<keyword evidence="31 32" id="KW-1160">Virus entry into host cell</keyword>
<keyword evidence="23 32" id="KW-1039">Host endosome</keyword>
<keyword evidence="7 32" id="KW-1168">Fusion of virus membrane with host membrane</keyword>
<dbReference type="SUPFAM" id="SSF56502">
    <property type="entry name" value="gp120 core"/>
    <property type="match status" value="2"/>
</dbReference>
<keyword evidence="25 32" id="KW-0472">Membrane</keyword>
<feature type="region of interest" description="MPER; binding to GalCer" evidence="32">
    <location>
        <begin position="670"/>
        <end position="691"/>
    </location>
</feature>
<keyword evidence="27 32" id="KW-1015">Disulfide bond</keyword>
<evidence type="ECO:0000256" key="27">
    <source>
        <dbReference type="ARBA" id="ARBA00023157"/>
    </source>
</evidence>
<evidence type="ECO:0000256" key="20">
    <source>
        <dbReference type="ARBA" id="ARBA00022879"/>
    </source>
</evidence>
<evidence type="ECO:0000256" key="28">
    <source>
        <dbReference type="ARBA" id="ARBA00023180"/>
    </source>
</evidence>
<evidence type="ECO:0000259" key="36">
    <source>
        <dbReference type="Pfam" id="PF00517"/>
    </source>
</evidence>
<comment type="function">
    <text evidence="32">Transmembrane protein gp41: Acts as a class I viral fusion protein. Under the current model, the protein has at least 3 conformational states: pre-fusion native state, pre-hairpin intermediate state, and post-fusion hairpin state. During fusion of viral and target intracellular membranes, the coiled coil regions (heptad repeats) assume a trimer-of-hairpins structure, positioning the fusion peptide in close proximity to the C-terminal region of the ectodomain. The formation of this structure appears to drive apposition and subsequent fusion of viral and target cell membranes. Complete fusion occurs in host cell endosomes and is dynamin-dependent, however some lipid transfer might occur at the plasma membrane. The virus undergoes clathrin-dependent internalization long before endosomal fusion, thus minimizing the surface exposure of conserved viral epitopes during fusion and reducing the efficacy of inhibitors targeting these epitopes. Membranes fusion leads to delivery of the nucleocapsid into the cytoplasm.</text>
</comment>
<evidence type="ECO:0000256" key="6">
    <source>
        <dbReference type="ARBA" id="ARBA00004650"/>
    </source>
</evidence>
<evidence type="ECO:0000256" key="4">
    <source>
        <dbReference type="ARBA" id="ARBA00004563"/>
    </source>
</evidence>
<comment type="similarity">
    <text evidence="32">Belongs to the HIV-1 env protein family.</text>
</comment>
<dbReference type="Gene3D" id="2.170.40.20">
    <property type="entry name" value="Human immunodeficiency virus 1, Gp160, envelope glycoprotein"/>
    <property type="match status" value="2"/>
</dbReference>
<feature type="coiled-coil region" evidence="32">
    <location>
        <begin position="641"/>
        <end position="675"/>
    </location>
</feature>
<organismHost>
    <name type="scientific">Homo sapiens</name>
    <name type="common">Human</name>
    <dbReference type="NCBI Taxonomy" id="9606"/>
</organismHost>
<evidence type="ECO:0000256" key="7">
    <source>
        <dbReference type="ARBA" id="ARBA00022506"/>
    </source>
</evidence>
<keyword evidence="20 32" id="KW-0261">Viral envelope protein</keyword>
<keyword evidence="22 32" id="KW-1133">Transmembrane helix</keyword>
<feature type="site" description="Cleavage; by host furin" evidence="32">
    <location>
        <begin position="518"/>
        <end position="519"/>
    </location>
</feature>
<evidence type="ECO:0000256" key="11">
    <source>
        <dbReference type="ARBA" id="ARBA00022581"/>
    </source>
</evidence>
<keyword evidence="26 32" id="KW-0564">Palmitate</keyword>
<evidence type="ECO:0000256" key="3">
    <source>
        <dbReference type="ARBA" id="ARBA00004505"/>
    </source>
</evidence>
<evidence type="ECO:0000256" key="10">
    <source>
        <dbReference type="ARBA" id="ARBA00022570"/>
    </source>
</evidence>
<evidence type="ECO:0000313" key="38">
    <source>
        <dbReference type="Proteomes" id="UP000124760"/>
    </source>
</evidence>
<keyword evidence="21 32" id="KW-1164">Virus endocytosis by host</keyword>
<evidence type="ECO:0000256" key="31">
    <source>
        <dbReference type="ARBA" id="ARBA00023296"/>
    </source>
</evidence>
<feature type="disulfide bond" evidence="32">
    <location>
        <begin position="237"/>
        <end position="248"/>
    </location>
</feature>
<dbReference type="FunFam" id="2.170.40.20:FF:000003">
    <property type="entry name" value="Envelope glycoprotein gp160"/>
    <property type="match status" value="1"/>
</dbReference>
<feature type="disulfide bond" evidence="32">
    <location>
        <begin position="53"/>
        <end position="73"/>
    </location>
</feature>
<dbReference type="GO" id="GO:0019064">
    <property type="term" value="P:fusion of virus membrane with host plasma membrane"/>
    <property type="evidence" value="ECO:0007669"/>
    <property type="project" value="UniProtKB-UniRule"/>
</dbReference>
<keyword evidence="11 32" id="KW-0945">Host-virus interaction</keyword>
<feature type="disulfide bond" evidence="32">
    <location>
        <begin position="606"/>
        <end position="612"/>
    </location>
</feature>
<evidence type="ECO:0000256" key="12">
    <source>
        <dbReference type="ARBA" id="ARBA00022595"/>
    </source>
</evidence>
<dbReference type="GO" id="GO:0052031">
    <property type="term" value="P:symbiont-mediated perturbation of host defense response"/>
    <property type="evidence" value="ECO:0007669"/>
    <property type="project" value="UniProtKB-UniRule"/>
</dbReference>
<evidence type="ECO:0000259" key="35">
    <source>
        <dbReference type="Pfam" id="PF00516"/>
    </source>
</evidence>
<dbReference type="GO" id="GO:0020002">
    <property type="term" value="C:host cell plasma membrane"/>
    <property type="evidence" value="ECO:0007669"/>
    <property type="project" value="UniProtKB-SubCell"/>
</dbReference>
<keyword evidence="28 32" id="KW-0325">Glycoprotein</keyword>
<dbReference type="GO" id="GO:0019031">
    <property type="term" value="C:viral envelope"/>
    <property type="evidence" value="ECO:0007669"/>
    <property type="project" value="UniProtKB-KW"/>
</dbReference>
<dbReference type="GO" id="GO:1903908">
    <property type="term" value="P:positive regulation of plasma membrane raft polarization"/>
    <property type="evidence" value="ECO:0007669"/>
    <property type="project" value="UniProtKB-UniRule"/>
</dbReference>
<dbReference type="FunFam" id="2.170.40.20:FF:000001">
    <property type="entry name" value="Envelope glycoprotein gp160"/>
    <property type="match status" value="1"/>
</dbReference>
<dbReference type="FunFam" id="1.10.287.210:FF:000001">
    <property type="entry name" value="Envelope glycoprotein gp160"/>
    <property type="match status" value="1"/>
</dbReference>
<dbReference type="CDD" id="cd09909">
    <property type="entry name" value="HIV-1-like_HR1-HR2"/>
    <property type="match status" value="1"/>
</dbReference>
<evidence type="ECO:0000256" key="16">
    <source>
        <dbReference type="ARBA" id="ARBA00022729"/>
    </source>
</evidence>
<comment type="PTM">
    <text evidence="32">Specific enzymatic cleavages in vivo yield mature proteins. Envelope glycoproteins are synthesized as a inactive precursor that is heavily N-glycosylated and processed likely by host cell furin in the Golgi to yield the mature SU and TM proteins. The cleavage site between SU and TM requires the minimal sequence [KR]-X-[KR]-R. About 2 of the 9 disulfide bonds of gp41 are reduced by P4HB/PDI, following binding to CD4 receptor.</text>
</comment>
<comment type="miscellaneous">
    <text evidence="32">HIV-1 lineages are divided in three main groups, M (for Major), O (for Outlier), and N (for New, or Non-M, Non-O). The vast majority of strains found worldwide belong to the group M. Group O seems to be endemic to and largely confined to Cameroon and neighboring countries in West Central Africa, where these viruses represent a small minority of HIV-1 strains. The group N is represented by a limited number of isolates from Cameroonian persons. The group M is further subdivided in 9 clades or subtypes (A to D, F to H, J and K).</text>
</comment>
<feature type="short sequence motif" description="YXXL motif; contains endocytosis signal" evidence="32">
    <location>
        <begin position="720"/>
        <end position="723"/>
    </location>
</feature>
<keyword evidence="14 32" id="KW-0812">Transmembrane</keyword>
<name>A0A159CA68_HV1</name>
<protein>
    <recommendedName>
        <fullName evidence="32">Envelope glycoprotein gp160</fullName>
    </recommendedName>
    <alternativeName>
        <fullName evidence="32">Env polyprotein</fullName>
    </alternativeName>
    <component>
        <recommendedName>
            <fullName evidence="32">Surface protein gp120</fullName>
            <shortName evidence="32">SU</shortName>
        </recommendedName>
        <alternativeName>
            <fullName evidence="32">Glycoprotein 120</fullName>
            <shortName evidence="32">gp120</shortName>
        </alternativeName>
    </component>
    <component>
        <recommendedName>
            <fullName evidence="32">Transmembrane protein gp41</fullName>
            <shortName evidence="32">TM</shortName>
        </recommendedName>
        <alternativeName>
            <fullName evidence="32">Glycoprotein 41</fullName>
            <shortName evidence="32">gp41</shortName>
        </alternativeName>
    </component>
</protein>
<evidence type="ECO:0000256" key="25">
    <source>
        <dbReference type="ARBA" id="ARBA00023136"/>
    </source>
</evidence>
<dbReference type="GO" id="GO:0016020">
    <property type="term" value="C:membrane"/>
    <property type="evidence" value="ECO:0007669"/>
    <property type="project" value="UniProtKB-UniRule"/>
</dbReference>
<reference evidence="37 38" key="1">
    <citation type="journal article" date="2016" name="PLoS Pathog.">
        <title>Differences in the Selection Bottleneck between Modes of Sexual Transmission Influence the Genetic Composition of the HIV-1 Founder Virus.</title>
        <authorList>
            <person name="Tully D.C."/>
            <person name="Ogilvie C.B."/>
            <person name="Batorsky R.E."/>
            <person name="Bean D.J."/>
            <person name="Power K.A."/>
            <person name="Ghebremichael M."/>
            <person name="Bedard H.E."/>
            <person name="Gladden A.D."/>
            <person name="Seese A.M."/>
            <person name="Amero M.A."/>
            <person name="Lane K."/>
            <person name="McGrath G."/>
            <person name="Bazner S.B."/>
            <person name="Tinsley J."/>
            <person name="Lennon N.J."/>
            <person name="Henn M.R."/>
            <person name="Brumme Z.L."/>
            <person name="Norris P.J."/>
            <person name="Rosenberg E.S."/>
            <person name="Mayer K.H."/>
            <person name="Jessen H."/>
            <person name="Kosakovsky Pond S.L."/>
            <person name="Walker B.D."/>
            <person name="Altfeld M."/>
            <person name="Carlson J.M."/>
            <person name="Allen T.M."/>
        </authorList>
    </citation>
    <scope>NUCLEOTIDE SEQUENCE [LARGE SCALE GENOMIC DNA]</scope>
    <source>
        <strain evidence="37">361974</strain>
    </source>
</reference>
<comment type="subcellular location">
    <molecule>Transmembrane protein gp41</molecule>
    <subcellularLocation>
        <location evidence="32">Virion membrane</location>
        <topology evidence="32">Single-pass type I membrane protein</topology>
    </subcellularLocation>
    <subcellularLocation>
        <location evidence="32">Host cell membrane</location>
        <topology evidence="32">Single-pass type I membrane protein</topology>
    </subcellularLocation>
    <subcellularLocation>
        <location evidence="32">Host endosome membrane</location>
        <topology evidence="32">Single-pass type I membrane protein</topology>
    </subcellularLocation>
    <text evidence="32">It is probably concentrated at the site of budding and incorporated into the virions possibly by contacts between the cytoplasmic tail of Env and the N-terminus of Gag.</text>
</comment>
<dbReference type="Gene3D" id="1.10.287.210">
    <property type="match status" value="1"/>
</dbReference>
<feature type="region of interest" description="CD4-binding loop" evidence="32">
    <location>
        <begin position="372"/>
        <end position="382"/>
    </location>
</feature>
<comment type="function">
    <text evidence="32">Surface protein gp120: Attaches the virus to the host lymphoid cell by binding to the primary receptor CD4. This interaction induces a structural rearrangement creating a high affinity binding site for a chemokine coreceptor like CXCR4 and/or CCR5. Acts as a ligand for CD209/DC-SIGN and CLEC4M/DC-SIGNR, which are respectively found on dendritic cells (DCs), and on endothelial cells of liver sinusoids and lymph node sinuses. These interactions allow capture of viral particles at mucosal surfaces by these cells and subsequent transmission to permissive cells. HIV subverts the migration properties of dendritic cells to gain access to CD4+ T-cells in lymph nodes. Virus transmission to permissive T-cells occurs either in trans (without DCs infection, through viral capture and transmission), or in cis (following DCs productive infection, through the usual CD4-gp120 interaction), thereby inducing a robust infection. In trans infection, bound virions remain infectious over days and it is proposed that they are not degraded, but protected in non-lysosomal acidic organelles within the DCs close to the cell membrane thus contributing to the viral infectious potential during DCs' migration from the periphery to the lymphoid tissues. On arrival at lymphoid tissues, intact virions recycle back to DCs' cell surface allowing virus transmission to CD4+ T-cells.</text>
</comment>
<comment type="domain">
    <text evidence="32 33">The 17 amino acids long immunosuppressive region is present in many retroviral envelope proteins. Synthetic peptides derived from this relatively conserved sequence inhibit immune function in vitro and in vivo.</text>
</comment>
<keyword evidence="15 32" id="KW-0053">Apoptosis</keyword>
<evidence type="ECO:0000256" key="30">
    <source>
        <dbReference type="ARBA" id="ARBA00023288"/>
    </source>
</evidence>
<keyword evidence="17 32" id="KW-1161">Viral attachment to host cell</keyword>
<evidence type="ECO:0000256" key="17">
    <source>
        <dbReference type="ARBA" id="ARBA00022804"/>
    </source>
</evidence>
<evidence type="ECO:0000256" key="21">
    <source>
        <dbReference type="ARBA" id="ARBA00022890"/>
    </source>
</evidence>
<evidence type="ECO:0000256" key="5">
    <source>
        <dbReference type="ARBA" id="ARBA00004578"/>
    </source>
</evidence>
<keyword evidence="30 32" id="KW-0449">Lipoprotein</keyword>
<dbReference type="Pfam" id="PF00516">
    <property type="entry name" value="GP120"/>
    <property type="match status" value="1"/>
</dbReference>
<evidence type="ECO:0000256" key="34">
    <source>
        <dbReference type="SAM" id="MobiDB-lite"/>
    </source>
</evidence>
<feature type="region of interest" description="Disordered" evidence="34">
    <location>
        <begin position="727"/>
        <end position="750"/>
    </location>
</feature>
<dbReference type="InterPro" id="IPR000777">
    <property type="entry name" value="HIV1_Gp120"/>
</dbReference>
<dbReference type="Gene3D" id="1.20.5.490">
    <property type="entry name" value="Single helix bin"/>
    <property type="match status" value="1"/>
</dbReference>
<dbReference type="GO" id="GO:0075512">
    <property type="term" value="P:clathrin-dependent endocytosis of virus by host cell"/>
    <property type="evidence" value="ECO:0007669"/>
    <property type="project" value="UniProtKB-UniRule"/>
</dbReference>
<comment type="domain">
    <text evidence="32">The membrane proximal external region (MPER) present in gp41 is a tryptophan-rich region recognized by the antibodies 2F5, Z13, and 4E10. MPER seems to play a role in fusion.</text>
</comment>
<evidence type="ECO:0000256" key="19">
    <source>
        <dbReference type="ARBA" id="ARBA00022870"/>
    </source>
</evidence>
<evidence type="ECO:0000256" key="14">
    <source>
        <dbReference type="ARBA" id="ARBA00022692"/>
    </source>
</evidence>
<comment type="domain">
    <text evidence="32">The CD4-binding region is targeted by the antibody b12.</text>
</comment>
<dbReference type="GO" id="GO:0019082">
    <property type="term" value="P:viral protein processing"/>
    <property type="evidence" value="ECO:0007669"/>
    <property type="project" value="UniProtKB-UniRule"/>
</dbReference>
<dbReference type="GO" id="GO:0039654">
    <property type="term" value="P:fusion of virus membrane with host endosome membrane"/>
    <property type="evidence" value="ECO:0007669"/>
    <property type="project" value="UniProtKB-UniRule"/>
</dbReference>
<dbReference type="SUPFAM" id="SSF58069">
    <property type="entry name" value="Virus ectodomain"/>
    <property type="match status" value="1"/>
</dbReference>
<feature type="transmembrane region" description="Helical" evidence="33">
    <location>
        <begin position="519"/>
        <end position="543"/>
    </location>
</feature>
<dbReference type="GO" id="GO:0044175">
    <property type="term" value="C:host cell endosome membrane"/>
    <property type="evidence" value="ECO:0007669"/>
    <property type="project" value="UniProtKB-SubCell"/>
</dbReference>
<accession>A0A159CA68</accession>
<dbReference type="Proteomes" id="UP000124760">
    <property type="component" value="Genome"/>
</dbReference>
<dbReference type="EMBL" id="KT124766">
    <property type="protein sequence ID" value="ALP12793.1"/>
    <property type="molecule type" value="Genomic_RNA"/>
</dbReference>
<evidence type="ECO:0000256" key="2">
    <source>
        <dbReference type="ARBA" id="ARBA00004433"/>
    </source>
</evidence>
<keyword evidence="13 32" id="KW-0165">Cleavage on pair of basic residues</keyword>
<feature type="region of interest" description="Immunosuppression" evidence="32">
    <location>
        <begin position="582"/>
        <end position="600"/>
    </location>
</feature>
<evidence type="ECO:0000256" key="33">
    <source>
        <dbReference type="RuleBase" id="RU363095"/>
    </source>
</evidence>
<evidence type="ECO:0000256" key="9">
    <source>
        <dbReference type="ARBA" id="ARBA00022511"/>
    </source>
</evidence>
<dbReference type="InterPro" id="IPR037527">
    <property type="entry name" value="Gp160"/>
</dbReference>
<feature type="short sequence motif" description="Di-leucine internalization motif" evidence="32">
    <location>
        <begin position="863"/>
        <end position="864"/>
    </location>
</feature>
<keyword evidence="19 32" id="KW-1043">Host membrane</keyword>
<evidence type="ECO:0000256" key="26">
    <source>
        <dbReference type="ARBA" id="ARBA00023139"/>
    </source>
</evidence>
<keyword evidence="18 32" id="KW-0946">Virion</keyword>
<comment type="subunit">
    <text evidence="32">The mature envelope protein (Env) consists of a homotrimer of non-covalently associated gp120-gp41 heterodimers. The resulting complex protrudes from the virus surface as a spike. There seems to be as few as 10 spikes on the average virion. Surface protein gp120 interacts with host CD4, CCR5 and CXCR4. Gp120 also interacts with the C-type lectins CD209/DC-SIGN and CLEC4M/DC-SIGNR (collectively referred to as DC-SIGN(R)). Gp120 and gp41 interact with GalCer. Gp120 interacts with host ITGA4/ITGB7 complex; on CD4+ T-cells, this interaction results in rapid activation of integrin ITGAL/LFA-1, which facilitates efficient cell-to-cell spreading of HIV-1. Gp120 interacts with cell-associated heparan sulfate; this interaction increases virus infectivity on permissive cells and may be involved in infection of CD4- cells.</text>
</comment>
<feature type="chain" id="PRO_5023523727" description="Envelope glycoprotein gp160" evidence="32">
    <location>
        <begin position="32"/>
        <end position="864"/>
    </location>
</feature>
<evidence type="ECO:0000256" key="32">
    <source>
        <dbReference type="HAMAP-Rule" id="MF_04083"/>
    </source>
</evidence>
<keyword evidence="8 32" id="KW-1170">Fusion of virus membrane with host endosomal membrane</keyword>
<gene>
    <name evidence="32 37" type="primary">env</name>
</gene>
<comment type="domain">
    <text evidence="32">Some of the most genetically diverse regions of the viral genome are present in Env. They are called variable regions 1 through 5 (V1 through V5). Coreceptor usage of gp120 is determined mainly by the primary structure of the third variable region (V3) in the outer domain of gp120. The sequence of V3 determines which coreceptor, CCR5 and/or CXCR4 (corresponding to R5/macrophage, X4/T cell and R5X4/T cell and macrophage tropism), is used to trigger the fusion potential of the Env complex, and hence which cells the virus can infect. Binding to CCR5 involves a region adjacent in addition to V3.</text>
</comment>
<dbReference type="InterPro" id="IPR036377">
    <property type="entry name" value="Gp120_core_sf"/>
</dbReference>
<keyword evidence="10 32" id="KW-1165">Clathrin-mediated endocytosis of virus by host</keyword>
<comment type="PTM">
    <text evidence="32">Highly glycosylated by host. The high number of glycan on the protein is reffered to as 'glycan shield' because it contributes to hide protein sequence from adaptive immune system.</text>
</comment>
<evidence type="ECO:0000256" key="18">
    <source>
        <dbReference type="ARBA" id="ARBA00022844"/>
    </source>
</evidence>
<feature type="domain" description="Retroviral envelope protein GP41-like" evidence="36">
    <location>
        <begin position="538"/>
        <end position="727"/>
    </location>
</feature>
<feature type="transmembrane region" description="Helical" evidence="33">
    <location>
        <begin position="686"/>
        <end position="713"/>
    </location>
</feature>
<comment type="PTM">
    <text evidence="32">Palmitoylation of the transmembrane protein and of Env polyprotein (prior to its proteolytic cleavage) is essential for their association with host cell membrane lipid rafts. Palmitoylation is therefore required for envelope trafficking to classical lipid rafts, but not for viral replication.</text>
</comment>
<dbReference type="GO" id="GO:1903911">
    <property type="term" value="P:positive regulation of receptor clustering"/>
    <property type="evidence" value="ECO:0007669"/>
    <property type="project" value="UniProtKB-UniRule"/>
</dbReference>
<evidence type="ECO:0000256" key="24">
    <source>
        <dbReference type="ARBA" id="ARBA00023054"/>
    </source>
</evidence>
<dbReference type="GO" id="GO:0019062">
    <property type="term" value="P:virion attachment to host cell"/>
    <property type="evidence" value="ECO:0007669"/>
    <property type="project" value="UniProtKB-UniRule"/>
</dbReference>
<feature type="topological domain" description="Cytoplasmic" evidence="32">
    <location>
        <begin position="714"/>
        <end position="864"/>
    </location>
</feature>
<keyword evidence="9 32" id="KW-1032">Host cell membrane</keyword>
<evidence type="ECO:0000256" key="1">
    <source>
        <dbReference type="ARBA" id="ARBA00004402"/>
    </source>
</evidence>
<evidence type="ECO:0000256" key="23">
    <source>
        <dbReference type="ARBA" id="ARBA00023046"/>
    </source>
</evidence>
<evidence type="ECO:0000313" key="37">
    <source>
        <dbReference type="EMBL" id="ALP12793.1"/>
    </source>
</evidence>